<name>A0ABS7AID5_9PROT</name>
<evidence type="ECO:0000259" key="4">
    <source>
        <dbReference type="Pfam" id="PF22255"/>
    </source>
</evidence>
<gene>
    <name evidence="5" type="ORF">KPL78_29845</name>
</gene>
<keyword evidence="6" id="KW-1185">Reference proteome</keyword>
<dbReference type="Pfam" id="PF21929">
    <property type="entry name" value="GpP_4th"/>
    <property type="match status" value="1"/>
</dbReference>
<evidence type="ECO:0008006" key="7">
    <source>
        <dbReference type="Google" id="ProtNLM"/>
    </source>
</evidence>
<feature type="domain" description="Baseplate hub protein gp44-like N-terminal" evidence="2">
    <location>
        <begin position="6"/>
        <end position="100"/>
    </location>
</feature>
<evidence type="ECO:0000313" key="5">
    <source>
        <dbReference type="EMBL" id="MBW6402087.1"/>
    </source>
</evidence>
<dbReference type="InterPro" id="IPR053982">
    <property type="entry name" value="Gp44/GpP-like_C"/>
</dbReference>
<dbReference type="InterPro" id="IPR026276">
    <property type="entry name" value="Baseplate_GpP"/>
</dbReference>
<evidence type="ECO:0000256" key="1">
    <source>
        <dbReference type="SAM" id="MobiDB-lite"/>
    </source>
</evidence>
<feature type="domain" description="Baseplate hub protein gp44/GpP-like C-terminal" evidence="3">
    <location>
        <begin position="290"/>
        <end position="373"/>
    </location>
</feature>
<dbReference type="Pfam" id="PF22255">
    <property type="entry name" value="Gp44-like_2nd"/>
    <property type="match status" value="1"/>
</dbReference>
<dbReference type="PIRSF" id="PIRSF004440">
    <property type="entry name" value="GpP"/>
    <property type="match status" value="1"/>
</dbReference>
<proteinExistence type="predicted"/>
<dbReference type="InterPro" id="IPR049354">
    <property type="entry name" value="GpP-like_N"/>
</dbReference>
<evidence type="ECO:0000259" key="3">
    <source>
        <dbReference type="Pfam" id="PF21929"/>
    </source>
</evidence>
<sequence length="407" mass="43709">MIAGRVTLELAGRAFRDFVSITVTRSLEEIAGSFDLDLYDAGRVARAQQQRQAQEVAEAVRQGHACTVRIDGEPVLIGHIDEAKVSWTGDAMRFGFAGRDRTGDLVDGAAAPEGPAEYRNLTLTEIARRICQPYGITVRADTDVGAPIPVFSLDASETALSAIEKAARQRAVLLVSDGIGGLLLTRGGASRGPAPLQVPGNVQQATATFSWRERFRDYYVKGQTRGAGGNRATDSTASELTAATPPAAAATRPAVRERAGIVMTGRARDEEVTRHRPTVQLAKTQSGGASVQTQAEWRMRVARAKSEALSYRVLDWRAGDPGKLWRPNELVAVTDPFAGISGDMLVCSVAYKLGEEGAVTELELVGPEAYDLEPIEPRQRARQARRRGTGSDSTARELTAGPTRRGS</sequence>
<dbReference type="Gene3D" id="3.55.50.10">
    <property type="entry name" value="Baseplate protein-like domains"/>
    <property type="match status" value="1"/>
</dbReference>
<dbReference type="InterPro" id="IPR053981">
    <property type="entry name" value="Gp44/GpP-like_2nd"/>
</dbReference>
<dbReference type="Gene3D" id="2.30.300.10">
    <property type="entry name" value="Baseplate protein-like domain - beta roll fold"/>
    <property type="match status" value="1"/>
</dbReference>
<comment type="caution">
    <text evidence="5">The sequence shown here is derived from an EMBL/GenBank/DDBJ whole genome shotgun (WGS) entry which is preliminary data.</text>
</comment>
<evidence type="ECO:0000313" key="6">
    <source>
        <dbReference type="Proteomes" id="UP001196565"/>
    </source>
</evidence>
<feature type="region of interest" description="Disordered" evidence="1">
    <location>
        <begin position="369"/>
        <end position="407"/>
    </location>
</feature>
<dbReference type="Pfam" id="PF21683">
    <property type="entry name" value="GpP-like_1st"/>
    <property type="match status" value="1"/>
</dbReference>
<dbReference type="EMBL" id="JAHYBZ010000021">
    <property type="protein sequence ID" value="MBW6402087.1"/>
    <property type="molecule type" value="Genomic_DNA"/>
</dbReference>
<protein>
    <recommendedName>
        <fullName evidence="7">Mu P family protein</fullName>
    </recommendedName>
</protein>
<reference evidence="5 6" key="1">
    <citation type="submission" date="2021-07" db="EMBL/GenBank/DDBJ databases">
        <authorList>
            <person name="So Y."/>
        </authorList>
    </citation>
    <scope>NUCLEOTIDE SEQUENCE [LARGE SCALE GENOMIC DNA]</scope>
    <source>
        <strain evidence="5 6">HJA6</strain>
    </source>
</reference>
<dbReference type="RefSeq" id="WP_219766952.1">
    <property type="nucleotide sequence ID" value="NZ_JAHYBZ010000021.1"/>
</dbReference>
<evidence type="ECO:0000259" key="2">
    <source>
        <dbReference type="Pfam" id="PF21683"/>
    </source>
</evidence>
<feature type="domain" description="Baseplate hub protein gp44/GpP-like second" evidence="4">
    <location>
        <begin position="102"/>
        <end position="186"/>
    </location>
</feature>
<feature type="region of interest" description="Disordered" evidence="1">
    <location>
        <begin position="222"/>
        <end position="250"/>
    </location>
</feature>
<dbReference type="Proteomes" id="UP001196565">
    <property type="component" value="Unassembled WGS sequence"/>
</dbReference>
<feature type="compositionally biased region" description="Low complexity" evidence="1">
    <location>
        <begin position="241"/>
        <end position="250"/>
    </location>
</feature>
<dbReference type="Gene3D" id="3.30.1920.10">
    <property type="entry name" value="Baseplate protein-like domains - 2 layer sandwich fold"/>
    <property type="match status" value="1"/>
</dbReference>
<accession>A0ABS7AID5</accession>
<dbReference type="InterPro" id="IPR023399">
    <property type="entry name" value="Baseplate-like_2-layer_sand"/>
</dbReference>
<dbReference type="SUPFAM" id="SSF69279">
    <property type="entry name" value="Phage tail proteins"/>
    <property type="match status" value="2"/>
</dbReference>
<organism evidence="5 6">
    <name type="scientific">Roseomonas alba</name>
    <dbReference type="NCBI Taxonomy" id="2846776"/>
    <lineage>
        <taxon>Bacteria</taxon>
        <taxon>Pseudomonadati</taxon>
        <taxon>Pseudomonadota</taxon>
        <taxon>Alphaproteobacteria</taxon>
        <taxon>Acetobacterales</taxon>
        <taxon>Roseomonadaceae</taxon>
        <taxon>Roseomonas</taxon>
    </lineage>
</organism>